<sequence length="294" mass="32438">MNGDLATGAVAIDERIRRPTVLVSTNTAASNHFFHYDAAAEEEDLIIVALFHFHGERLAKWRRKRPAQPTQHAVPAVAAAQHNQSIPPAATPRVRARMAYTAFRAPLCALAHSQSLCVVCRWRRGRRSQSARLFAFSLFPSPALTFASALPAAASRRTAAPSNTHAPRSTFGGDRFAARLGQCAFSLLAHGAIEVSNARTRESINCERKDERRNAAERRDEKEMFGMVCAWSVFVLVRRAANVRVLVARRLSGQLVCRYRLSSVAISSGFFTAETLQLCDFIPKVLLLVTALVK</sequence>
<proteinExistence type="predicted"/>
<reference evidence="3" key="1">
    <citation type="submission" date="2022-11" db="UniProtKB">
        <authorList>
            <consortium name="WormBaseParasite"/>
        </authorList>
    </citation>
    <scope>IDENTIFICATION</scope>
</reference>
<feature type="region of interest" description="Disordered" evidence="1">
    <location>
        <begin position="64"/>
        <end position="88"/>
    </location>
</feature>
<evidence type="ECO:0000313" key="3">
    <source>
        <dbReference type="WBParaSite" id="PSAMB.scaffold683size57166.g8229.t2"/>
    </source>
</evidence>
<keyword evidence="2" id="KW-1185">Reference proteome</keyword>
<dbReference type="WBParaSite" id="PSAMB.scaffold683size57166.g8229.t2">
    <property type="protein sequence ID" value="PSAMB.scaffold683size57166.g8229.t2"/>
    <property type="gene ID" value="PSAMB.scaffold683size57166.g8229"/>
</dbReference>
<accession>A0A914XB73</accession>
<protein>
    <submittedName>
        <fullName evidence="3">Uncharacterized protein</fullName>
    </submittedName>
</protein>
<feature type="compositionally biased region" description="Low complexity" evidence="1">
    <location>
        <begin position="67"/>
        <end position="82"/>
    </location>
</feature>
<organism evidence="2 3">
    <name type="scientific">Plectus sambesii</name>
    <dbReference type="NCBI Taxonomy" id="2011161"/>
    <lineage>
        <taxon>Eukaryota</taxon>
        <taxon>Metazoa</taxon>
        <taxon>Ecdysozoa</taxon>
        <taxon>Nematoda</taxon>
        <taxon>Chromadorea</taxon>
        <taxon>Plectida</taxon>
        <taxon>Plectina</taxon>
        <taxon>Plectoidea</taxon>
        <taxon>Plectidae</taxon>
        <taxon>Plectus</taxon>
    </lineage>
</organism>
<evidence type="ECO:0000313" key="2">
    <source>
        <dbReference type="Proteomes" id="UP000887566"/>
    </source>
</evidence>
<name>A0A914XB73_9BILA</name>
<dbReference type="Proteomes" id="UP000887566">
    <property type="component" value="Unplaced"/>
</dbReference>
<evidence type="ECO:0000256" key="1">
    <source>
        <dbReference type="SAM" id="MobiDB-lite"/>
    </source>
</evidence>
<dbReference type="AlphaFoldDB" id="A0A914XB73"/>